<comment type="caution">
    <text evidence="3">The sequence shown here is derived from an EMBL/GenBank/DDBJ whole genome shotgun (WGS) entry which is preliminary data.</text>
</comment>
<dbReference type="PANTHER" id="PTHR32309">
    <property type="entry name" value="TYROSINE-PROTEIN KINASE"/>
    <property type="match status" value="1"/>
</dbReference>
<feature type="compositionally biased region" description="Pro residues" evidence="1">
    <location>
        <begin position="325"/>
        <end position="339"/>
    </location>
</feature>
<evidence type="ECO:0000313" key="3">
    <source>
        <dbReference type="EMBL" id="MBR0674021.1"/>
    </source>
</evidence>
<accession>A0A9X9X3P2</accession>
<evidence type="ECO:0000313" key="4">
    <source>
        <dbReference type="Proteomes" id="UP001138751"/>
    </source>
</evidence>
<sequence>MPLALLLRVIRGWRWRLAAAVLALWAGGAALVLLAPRAHVAQAVVAPAETTSFAVSSLLSPSPFAPGGLLDTRPTGNFAVYLGVLRSPEAAALLARETAIAAALTERRASGLGRALRAMLGADRPADADDVLDWLARNLAVTQSLASVTWTLELAHADPALALDMLRRLHGFAEAKVRADLAEQAARRVAALERRLARESDLFLRNSLYELLAQQQRAGLVVAADEAVAARLVSAPMVEARPSLPNRPLLIGLLGVVVPLAVLLAGAALALLRHDPAAMVAASTAARVPPMPSRRADDRGEGAMSAGMPPARTRHGERVPDALPMRPPPVPPPSGIGEC</sequence>
<evidence type="ECO:0000256" key="1">
    <source>
        <dbReference type="SAM" id="MobiDB-lite"/>
    </source>
</evidence>
<keyword evidence="2" id="KW-1133">Transmembrane helix</keyword>
<reference evidence="3" key="2">
    <citation type="journal article" date="2021" name="Syst. Appl. Microbiol.">
        <title>Roseomonas hellenica sp. nov., isolated from roots of wild-growing Alkanna tinctoria.</title>
        <authorList>
            <person name="Rat A."/>
            <person name="Naranjo H.D."/>
            <person name="Lebbe L."/>
            <person name="Cnockaert M."/>
            <person name="Krigas N."/>
            <person name="Grigoriadou K."/>
            <person name="Maloupa E."/>
            <person name="Willems A."/>
        </authorList>
    </citation>
    <scope>NUCLEOTIDE SEQUENCE</scope>
    <source>
        <strain evidence="3">LMG 31231</strain>
    </source>
</reference>
<organism evidence="3 4">
    <name type="scientific">Neoroseomonas soli</name>
    <dbReference type="NCBI Taxonomy" id="1081025"/>
    <lineage>
        <taxon>Bacteria</taxon>
        <taxon>Pseudomonadati</taxon>
        <taxon>Pseudomonadota</taxon>
        <taxon>Alphaproteobacteria</taxon>
        <taxon>Acetobacterales</taxon>
        <taxon>Acetobacteraceae</taxon>
        <taxon>Neoroseomonas</taxon>
    </lineage>
</organism>
<evidence type="ECO:0000256" key="2">
    <source>
        <dbReference type="SAM" id="Phobius"/>
    </source>
</evidence>
<gene>
    <name evidence="3" type="ORF">GXW76_22810</name>
</gene>
<name>A0A9X9X3P2_9PROT</name>
<feature type="transmembrane region" description="Helical" evidence="2">
    <location>
        <begin position="249"/>
        <end position="272"/>
    </location>
</feature>
<feature type="region of interest" description="Disordered" evidence="1">
    <location>
        <begin position="289"/>
        <end position="339"/>
    </location>
</feature>
<dbReference type="RefSeq" id="WP_211864448.1">
    <property type="nucleotide sequence ID" value="NZ_JAAEDM010000106.1"/>
</dbReference>
<proteinExistence type="predicted"/>
<dbReference type="EMBL" id="JAAEDM010000106">
    <property type="protein sequence ID" value="MBR0674021.1"/>
    <property type="molecule type" value="Genomic_DNA"/>
</dbReference>
<keyword evidence="2" id="KW-0472">Membrane</keyword>
<keyword evidence="2" id="KW-0812">Transmembrane</keyword>
<reference evidence="3" key="1">
    <citation type="submission" date="2020-01" db="EMBL/GenBank/DDBJ databases">
        <authorList>
            <person name="Rat A."/>
        </authorList>
    </citation>
    <scope>NUCLEOTIDE SEQUENCE</scope>
    <source>
        <strain evidence="3">LMG 31231</strain>
    </source>
</reference>
<dbReference type="PANTHER" id="PTHR32309:SF31">
    <property type="entry name" value="CAPSULAR EXOPOLYSACCHARIDE FAMILY"/>
    <property type="match status" value="1"/>
</dbReference>
<keyword evidence="4" id="KW-1185">Reference proteome</keyword>
<dbReference type="Proteomes" id="UP001138751">
    <property type="component" value="Unassembled WGS sequence"/>
</dbReference>
<protein>
    <recommendedName>
        <fullName evidence="5">Polysaccharide chain length determinant N-terminal domain-containing protein</fullName>
    </recommendedName>
</protein>
<dbReference type="InterPro" id="IPR050445">
    <property type="entry name" value="Bact_polysacc_biosynth/exp"/>
</dbReference>
<evidence type="ECO:0008006" key="5">
    <source>
        <dbReference type="Google" id="ProtNLM"/>
    </source>
</evidence>
<dbReference type="AlphaFoldDB" id="A0A9X9X3P2"/>